<name>A0A6C0J2E0_9ZZZZ</name>
<proteinExistence type="predicted"/>
<evidence type="ECO:0000313" key="2">
    <source>
        <dbReference type="EMBL" id="QHT99811.1"/>
    </source>
</evidence>
<protein>
    <recommendedName>
        <fullName evidence="1">Minor capsid protein P8 central region domain-containing protein</fullName>
    </recommendedName>
</protein>
<evidence type="ECO:0000259" key="1">
    <source>
        <dbReference type="Pfam" id="PF19065"/>
    </source>
</evidence>
<accession>A0A6C0J2E0</accession>
<dbReference type="Pfam" id="PF19065">
    <property type="entry name" value="P8_CR"/>
    <property type="match status" value="1"/>
</dbReference>
<dbReference type="InterPro" id="IPR043916">
    <property type="entry name" value="P8_CR"/>
</dbReference>
<feature type="domain" description="Minor capsid protein P8 central region" evidence="1">
    <location>
        <begin position="57"/>
        <end position="171"/>
    </location>
</feature>
<reference evidence="2" key="1">
    <citation type="journal article" date="2020" name="Nature">
        <title>Giant virus diversity and host interactions through global metagenomics.</title>
        <authorList>
            <person name="Schulz F."/>
            <person name="Roux S."/>
            <person name="Paez-Espino D."/>
            <person name="Jungbluth S."/>
            <person name="Walsh D.A."/>
            <person name="Denef V.J."/>
            <person name="McMahon K.D."/>
            <person name="Konstantinidis K.T."/>
            <person name="Eloe-Fadrosh E.A."/>
            <person name="Kyrpides N.C."/>
            <person name="Woyke T."/>
        </authorList>
    </citation>
    <scope>NUCLEOTIDE SEQUENCE</scope>
    <source>
        <strain evidence="2">GVMAG-M-3300025727-45</strain>
    </source>
</reference>
<organism evidence="2">
    <name type="scientific">viral metagenome</name>
    <dbReference type="NCBI Taxonomy" id="1070528"/>
    <lineage>
        <taxon>unclassified sequences</taxon>
        <taxon>metagenomes</taxon>
        <taxon>organismal metagenomes</taxon>
    </lineage>
</organism>
<sequence>MASLNNFDNANSSLTNNFMEQRDNENLFSEHYNDFSIYGQGNKDGIMPDILKGVVELNPLSKYFFSTKNINHLQYLLMREVARLSQNKYKIGKQNENELMIIMRSIYLQYSKNTTNVEKQVIELNRTVIHETVPRIISGIENYLSYMRDQGSNPVPEIDRAQNVNITGTKTSNKYESMFI</sequence>
<dbReference type="AlphaFoldDB" id="A0A6C0J2E0"/>
<dbReference type="EMBL" id="MN740317">
    <property type="protein sequence ID" value="QHT99811.1"/>
    <property type="molecule type" value="Genomic_DNA"/>
</dbReference>